<keyword evidence="2 6" id="KW-0812">Transmembrane</keyword>
<evidence type="ECO:0000259" key="8">
    <source>
        <dbReference type="Pfam" id="PF23262"/>
    </source>
</evidence>
<evidence type="ECO:0000256" key="5">
    <source>
        <dbReference type="SAM" id="MobiDB-lite"/>
    </source>
</evidence>
<dbReference type="PANTHER" id="PTHR21576:SF84">
    <property type="entry name" value="FAMILY PROTEIN, PUTATIVE, EXPRESSED-RELATED"/>
    <property type="match status" value="1"/>
</dbReference>
<feature type="transmembrane region" description="Helical" evidence="6">
    <location>
        <begin position="507"/>
        <end position="528"/>
    </location>
</feature>
<protein>
    <submittedName>
        <fullName evidence="9">Nodulin-like / Major Facilitator Superfamily protein</fullName>
    </submittedName>
</protein>
<dbReference type="EMBL" id="LFYR01000216">
    <property type="protein sequence ID" value="KMZ75016.1"/>
    <property type="molecule type" value="Genomic_DNA"/>
</dbReference>
<proteinExistence type="predicted"/>
<feature type="transmembrane region" description="Helical" evidence="6">
    <location>
        <begin position="396"/>
        <end position="415"/>
    </location>
</feature>
<feature type="transmembrane region" description="Helical" evidence="6">
    <location>
        <begin position="15"/>
        <end position="37"/>
    </location>
</feature>
<dbReference type="SUPFAM" id="SSF103473">
    <property type="entry name" value="MFS general substrate transporter"/>
    <property type="match status" value="1"/>
</dbReference>
<dbReference type="OrthoDB" id="410267at2759"/>
<comment type="caution">
    <text evidence="9">The sequence shown here is derived from an EMBL/GenBank/DDBJ whole genome shotgun (WGS) entry which is preliminary data.</text>
</comment>
<feature type="transmembrane region" description="Helical" evidence="6">
    <location>
        <begin position="79"/>
        <end position="100"/>
    </location>
</feature>
<feature type="transmembrane region" description="Helical" evidence="6">
    <location>
        <begin position="322"/>
        <end position="345"/>
    </location>
</feature>
<evidence type="ECO:0000256" key="6">
    <source>
        <dbReference type="SAM" id="Phobius"/>
    </source>
</evidence>
<feature type="transmembrane region" description="Helical" evidence="6">
    <location>
        <begin position="455"/>
        <end position="479"/>
    </location>
</feature>
<dbReference type="InterPro" id="IPR036259">
    <property type="entry name" value="MFS_trans_sf"/>
</dbReference>
<evidence type="ECO:0000313" key="9">
    <source>
        <dbReference type="EMBL" id="KMZ75016.1"/>
    </source>
</evidence>
<dbReference type="PANTHER" id="PTHR21576">
    <property type="entry name" value="UNCHARACTERIZED NODULIN-LIKE PROTEIN"/>
    <property type="match status" value="1"/>
</dbReference>
<evidence type="ECO:0000256" key="4">
    <source>
        <dbReference type="ARBA" id="ARBA00023136"/>
    </source>
</evidence>
<evidence type="ECO:0000256" key="1">
    <source>
        <dbReference type="ARBA" id="ARBA00004141"/>
    </source>
</evidence>
<comment type="subcellular location">
    <subcellularLocation>
        <location evidence="1">Membrane</location>
        <topology evidence="1">Multi-pass membrane protein</topology>
    </subcellularLocation>
</comment>
<reference evidence="10" key="1">
    <citation type="journal article" date="2016" name="Nature">
        <title>The genome of the seagrass Zostera marina reveals angiosperm adaptation to the sea.</title>
        <authorList>
            <person name="Olsen J.L."/>
            <person name="Rouze P."/>
            <person name="Verhelst B."/>
            <person name="Lin Y.-C."/>
            <person name="Bayer T."/>
            <person name="Collen J."/>
            <person name="Dattolo E."/>
            <person name="De Paoli E."/>
            <person name="Dittami S."/>
            <person name="Maumus F."/>
            <person name="Michel G."/>
            <person name="Kersting A."/>
            <person name="Lauritano C."/>
            <person name="Lohaus R."/>
            <person name="Toepel M."/>
            <person name="Tonon T."/>
            <person name="Vanneste K."/>
            <person name="Amirebrahimi M."/>
            <person name="Brakel J."/>
            <person name="Bostroem C."/>
            <person name="Chovatia M."/>
            <person name="Grimwood J."/>
            <person name="Jenkins J.W."/>
            <person name="Jueterbock A."/>
            <person name="Mraz A."/>
            <person name="Stam W.T."/>
            <person name="Tice H."/>
            <person name="Bornberg-Bauer E."/>
            <person name="Green P.J."/>
            <person name="Pearson G.A."/>
            <person name="Procaccini G."/>
            <person name="Duarte C.M."/>
            <person name="Schmutz J."/>
            <person name="Reusch T.B.H."/>
            <person name="Van de Peer Y."/>
        </authorList>
    </citation>
    <scope>NUCLEOTIDE SEQUENCE [LARGE SCALE GENOMIC DNA]</scope>
    <source>
        <strain evidence="10">cv. Finnish</strain>
    </source>
</reference>
<dbReference type="Gene3D" id="1.20.1250.20">
    <property type="entry name" value="MFS general substrate transporter like domains"/>
    <property type="match status" value="1"/>
</dbReference>
<accession>A0A0K9Q136</accession>
<evidence type="ECO:0000256" key="3">
    <source>
        <dbReference type="ARBA" id="ARBA00022989"/>
    </source>
</evidence>
<dbReference type="OMA" id="AIMNIFG"/>
<keyword evidence="10" id="KW-1185">Reference proteome</keyword>
<evidence type="ECO:0000256" key="2">
    <source>
        <dbReference type="ARBA" id="ARBA00022692"/>
    </source>
</evidence>
<feature type="domain" description="NFD4 C-terminal" evidence="8">
    <location>
        <begin position="332"/>
        <end position="534"/>
    </location>
</feature>
<feature type="transmembrane region" description="Helical" evidence="6">
    <location>
        <begin position="211"/>
        <end position="231"/>
    </location>
</feature>
<sequence length="566" mass="62752">MDPLKLTVRVVRGRWFTVFASFLIMSSAGGTYLFGIYSAEMKSTFGYDQQTLNTLSFFKNLGGNVGIIAGLMNEIMPPWFILLIGAVTNFGGHFMIYLSLTKKIAQPKFWQMCMYICIGTNSQNFSNTGSLVPCVKNFPRNRGIVLGLLKGFVGLSGAIMTQIYLALYGDHPKSLVLLIAWLPTIISITFLNTFRLLPPEKESEGYNQIRVFYYFLYASLALAGYLMTVIILQEEITFNHTHFIFAACFTLLLLFLPLAVVIREEILQYSSTSPPLPLSSSEPKLTSTSTSPPSSFGSFASRTISILKPPERGMDYTIIQGLVSVDMLILLITSIAGFGGTLVAIDNMGQIGESLGYTQKSINTLVSLISIWSYSGRVLSGFASEILLKRYKFPRTLSFAVIIFVSCIGHLLIAFGVKDTLYITSIIIGFSNGAELTLGYAIVSELFGMKHFSTLYTVGSTAIPLGSYLLNIKLVGYMYDAQVKKKLKERGGKHVDLICTGVDCFKMSFLIITAVTIFGAIAASVLVWRTWDFYKSDVIHHKYRESLSESSENIDNKILYNKVIES</sequence>
<feature type="transmembrane region" description="Helical" evidence="6">
    <location>
        <begin position="174"/>
        <end position="191"/>
    </location>
</feature>
<dbReference type="GO" id="GO:0016020">
    <property type="term" value="C:membrane"/>
    <property type="evidence" value="ECO:0000318"/>
    <property type="project" value="GO_Central"/>
</dbReference>
<dbReference type="CDD" id="cd17354">
    <property type="entry name" value="MFS_Mch1p_like"/>
    <property type="match status" value="1"/>
</dbReference>
<dbReference type="Proteomes" id="UP000036987">
    <property type="component" value="Unassembled WGS sequence"/>
</dbReference>
<feature type="domain" description="Nodulin-like" evidence="7">
    <location>
        <begin position="14"/>
        <end position="262"/>
    </location>
</feature>
<feature type="compositionally biased region" description="Low complexity" evidence="5">
    <location>
        <begin position="271"/>
        <end position="295"/>
    </location>
</feature>
<organism evidence="9 10">
    <name type="scientific">Zostera marina</name>
    <name type="common">Eelgrass</name>
    <dbReference type="NCBI Taxonomy" id="29655"/>
    <lineage>
        <taxon>Eukaryota</taxon>
        <taxon>Viridiplantae</taxon>
        <taxon>Streptophyta</taxon>
        <taxon>Embryophyta</taxon>
        <taxon>Tracheophyta</taxon>
        <taxon>Spermatophyta</taxon>
        <taxon>Magnoliopsida</taxon>
        <taxon>Liliopsida</taxon>
        <taxon>Zosteraceae</taxon>
        <taxon>Zostera</taxon>
    </lineage>
</organism>
<dbReference type="InterPro" id="IPR010658">
    <property type="entry name" value="Nodulin-like"/>
</dbReference>
<evidence type="ECO:0000313" key="10">
    <source>
        <dbReference type="Proteomes" id="UP000036987"/>
    </source>
</evidence>
<dbReference type="Pfam" id="PF06813">
    <property type="entry name" value="Nodulin-like"/>
    <property type="match status" value="1"/>
</dbReference>
<dbReference type="InterPro" id="IPR056555">
    <property type="entry name" value="NFD4_C"/>
</dbReference>
<dbReference type="STRING" id="29655.A0A0K9Q136"/>
<evidence type="ECO:0000259" key="7">
    <source>
        <dbReference type="Pfam" id="PF06813"/>
    </source>
</evidence>
<dbReference type="AlphaFoldDB" id="A0A0K9Q136"/>
<feature type="transmembrane region" description="Helical" evidence="6">
    <location>
        <begin position="421"/>
        <end position="443"/>
    </location>
</feature>
<feature type="region of interest" description="Disordered" evidence="5">
    <location>
        <begin position="271"/>
        <end position="296"/>
    </location>
</feature>
<keyword evidence="4 6" id="KW-0472">Membrane</keyword>
<name>A0A0K9Q136_ZOSMR</name>
<gene>
    <name evidence="9" type="ORF">ZOSMA_11G00370</name>
</gene>
<feature type="transmembrane region" description="Helical" evidence="6">
    <location>
        <begin position="145"/>
        <end position="168"/>
    </location>
</feature>
<feature type="transmembrane region" description="Helical" evidence="6">
    <location>
        <begin position="243"/>
        <end position="262"/>
    </location>
</feature>
<dbReference type="Pfam" id="PF23262">
    <property type="entry name" value="NFD4_C"/>
    <property type="match status" value="1"/>
</dbReference>
<keyword evidence="3 6" id="KW-1133">Transmembrane helix</keyword>